<gene>
    <name evidence="3" type="ORF">FC59_GL000179</name>
</gene>
<comment type="caution">
    <text evidence="3">The sequence shown here is derived from an EMBL/GenBank/DDBJ whole genome shotgun (WGS) entry which is preliminary data.</text>
</comment>
<accession>A0A0R1VNI8</accession>
<feature type="signal peptide" evidence="1">
    <location>
        <begin position="1"/>
        <end position="25"/>
    </location>
</feature>
<protein>
    <submittedName>
        <fullName evidence="3">Surface layer protein</fullName>
    </submittedName>
</protein>
<evidence type="ECO:0000256" key="1">
    <source>
        <dbReference type="SAM" id="SignalP"/>
    </source>
</evidence>
<evidence type="ECO:0000313" key="4">
    <source>
        <dbReference type="Proteomes" id="UP000051307"/>
    </source>
</evidence>
<reference evidence="3 4" key="1">
    <citation type="journal article" date="2015" name="Genome Announc.">
        <title>Expanding the biotechnology potential of lactobacilli through comparative genomics of 213 strains and associated genera.</title>
        <authorList>
            <person name="Sun Z."/>
            <person name="Harris H.M."/>
            <person name="McCann A."/>
            <person name="Guo C."/>
            <person name="Argimon S."/>
            <person name="Zhang W."/>
            <person name="Yang X."/>
            <person name="Jeffery I.B."/>
            <person name="Cooney J.C."/>
            <person name="Kagawa T.F."/>
            <person name="Liu W."/>
            <person name="Song Y."/>
            <person name="Salvetti E."/>
            <person name="Wrobel A."/>
            <person name="Rasinkangas P."/>
            <person name="Parkhill J."/>
            <person name="Rea M.C."/>
            <person name="O'Sullivan O."/>
            <person name="Ritari J."/>
            <person name="Douillard F.P."/>
            <person name="Paul Ross R."/>
            <person name="Yang R."/>
            <person name="Briner A.E."/>
            <person name="Felis G.E."/>
            <person name="de Vos W.M."/>
            <person name="Barrangou R."/>
            <person name="Klaenhammer T.R."/>
            <person name="Caufield P.W."/>
            <person name="Cui Y."/>
            <person name="Zhang H."/>
            <person name="O'Toole P.W."/>
        </authorList>
    </citation>
    <scope>NUCLEOTIDE SEQUENCE [LARGE SCALE GENOMIC DNA]</scope>
    <source>
        <strain evidence="3 4">DSM 16761</strain>
    </source>
</reference>
<evidence type="ECO:0000313" key="3">
    <source>
        <dbReference type="EMBL" id="KRM05323.1"/>
    </source>
</evidence>
<name>A0A0R1VNI8_9LACO</name>
<dbReference type="AlphaFoldDB" id="A0A0R1VNI8"/>
<dbReference type="InterPro" id="IPR004903">
    <property type="entry name" value="S-layer_prot"/>
</dbReference>
<dbReference type="InterPro" id="IPR024968">
    <property type="entry name" value="SlpA_C_lactobacillus"/>
</dbReference>
<dbReference type="PATRIC" id="fig|1423767.3.peg.188"/>
<proteinExistence type="predicted"/>
<dbReference type="Pfam" id="PF03217">
    <property type="entry name" value="SlpA"/>
    <property type="match status" value="1"/>
</dbReference>
<feature type="domain" description="S-layer protein C-terminal" evidence="2">
    <location>
        <begin position="94"/>
        <end position="165"/>
    </location>
</feature>
<evidence type="ECO:0000259" key="2">
    <source>
        <dbReference type="Pfam" id="PF03217"/>
    </source>
</evidence>
<organism evidence="3 4">
    <name type="scientific">Lactobacillus kitasatonis DSM 16761 = JCM 1039</name>
    <dbReference type="NCBI Taxonomy" id="1423767"/>
    <lineage>
        <taxon>Bacteria</taxon>
        <taxon>Bacillati</taxon>
        <taxon>Bacillota</taxon>
        <taxon>Bacilli</taxon>
        <taxon>Lactobacillales</taxon>
        <taxon>Lactobacillaceae</taxon>
        <taxon>Lactobacillus</taxon>
    </lineage>
</organism>
<dbReference type="eggNOG" id="ENOG50300V7">
    <property type="taxonomic scope" value="Bacteria"/>
</dbReference>
<sequence>MIKMKKNKLILASVAALMAVSPVLSFGSQVHTVQATDNSVRKTVMHNSIAYDKDGNSTGRKYITCGSIYVDPTPVTINGNQYYKISGKDQYVRVTNIDGVRRRVTHNAYIYRTSTQRTPYGMTASSKKWKLYKGEIVTTYGGYYTFKNGKHYFKVGGPRKQYVRTANLGPVIGTNTSTSSNNSSNTTINNTQPVGKYETTVTVTTPYTYLFTEVPGKIQVQRTNERVKKGDKFVVDRLEQGTRAGTGQDGDDDNELAIYHIKGTDYWIYNNDVQATKQLSVQSYNKTDKSLITMDQPVEVYNADGTSQNIRIKKNDSAWRVDSLSYIWVAKENKAELFYRLHLNGEYRSVYRLINNGNYVSDRVPIKNAYVKASEVKVDPNGLKLTPSNTVAEAEAAAKK</sequence>
<feature type="chain" id="PRO_5038654243" evidence="1">
    <location>
        <begin position="26"/>
        <end position="400"/>
    </location>
</feature>
<dbReference type="EMBL" id="AZFU01000013">
    <property type="protein sequence ID" value="KRM05323.1"/>
    <property type="molecule type" value="Genomic_DNA"/>
</dbReference>
<dbReference type="PRINTS" id="PR01729">
    <property type="entry name" value="SURFACELAYER"/>
</dbReference>
<keyword evidence="1" id="KW-0732">Signal</keyword>
<dbReference type="Proteomes" id="UP000051307">
    <property type="component" value="Unassembled WGS sequence"/>
</dbReference>
<dbReference type="GO" id="GO:0030115">
    <property type="term" value="C:S-layer"/>
    <property type="evidence" value="ECO:0007669"/>
    <property type="project" value="InterPro"/>
</dbReference>
<dbReference type="GO" id="GO:0005199">
    <property type="term" value="F:structural constituent of cell wall"/>
    <property type="evidence" value="ECO:0007669"/>
    <property type="project" value="InterPro"/>
</dbReference>
<dbReference type="GO" id="GO:0009274">
    <property type="term" value="C:peptidoglycan-based cell wall"/>
    <property type="evidence" value="ECO:0007669"/>
    <property type="project" value="InterPro"/>
</dbReference>